<sequence>MTSASSIASAELAAWLRTTARPVANTEPGVVGPDLDELVGTLGSATIVGLGESTRFSRQTYGVRERLFRALVERHGFRALAIQDSARSGERLDEYVRTGAGDPETALAGAWRPLRTVEMVETLAWIRLFNQQHPDDPIRVFGVEPPHAEPSDYDAVLDYLRRVAPDRLARAESHLNPIRTAHQIDEHVQRHQGIHPGRPFAEHARDAFALLDGLPDTEEHRTARAHARLIVEFHEHSVAGQGGFARDERPSAERVIEWQRETGAKIAYWDGIAHVSAKALGVGSAAGEFRGTGAHLRDHFGTDYVAVAIGFHHGDLGMAQAPRPRPELVDALLGEVDLPAFSVDLRTAATELVDAWRHAPAELRTISGIYDPAKDAEAHINVPSLAGAFDVLVHIRETSPVQWLPAFSG</sequence>
<dbReference type="Pfam" id="PF05139">
    <property type="entry name" value="Erythro_esteras"/>
    <property type="match status" value="1"/>
</dbReference>
<reference evidence="1 2" key="1">
    <citation type="submission" date="2017-09" db="EMBL/GenBank/DDBJ databases">
        <authorList>
            <person name="Ehlers B."/>
            <person name="Leendertz F.H."/>
        </authorList>
    </citation>
    <scope>NUCLEOTIDE SEQUENCE [LARGE SCALE GENOMIC DNA]</scope>
    <source>
        <strain evidence="1 2">DSM 45537</strain>
    </source>
</reference>
<dbReference type="STRING" id="1379680.GCA_001612615_03862"/>
<proteinExistence type="predicted"/>
<gene>
    <name evidence="1" type="ORF">SAMN04244553_4574</name>
</gene>
<evidence type="ECO:0000313" key="2">
    <source>
        <dbReference type="Proteomes" id="UP000219565"/>
    </source>
</evidence>
<dbReference type="PANTHER" id="PTHR31299">
    <property type="entry name" value="ESTERASE, PUTATIVE (AFU_ORTHOLOGUE AFUA_1G05850)-RELATED"/>
    <property type="match status" value="1"/>
</dbReference>
<evidence type="ECO:0000313" key="1">
    <source>
        <dbReference type="EMBL" id="SNY87626.1"/>
    </source>
</evidence>
<protein>
    <submittedName>
        <fullName evidence="1">Erythromycin esterase</fullName>
    </submittedName>
</protein>
<dbReference type="Gene3D" id="3.30.1870.10">
    <property type="entry name" value="EreA-like, domain 2"/>
    <property type="match status" value="1"/>
</dbReference>
<name>A0A285LVD4_9NOCA</name>
<dbReference type="PANTHER" id="PTHR31299:SF0">
    <property type="entry name" value="ESTERASE, PUTATIVE (AFU_ORTHOLOGUE AFUA_1G05850)-RELATED"/>
    <property type="match status" value="1"/>
</dbReference>
<accession>A0A285LVD4</accession>
<dbReference type="Proteomes" id="UP000219565">
    <property type="component" value="Unassembled WGS sequence"/>
</dbReference>
<dbReference type="Gene3D" id="3.40.1660.10">
    <property type="entry name" value="EreA-like (biosynthetic domain)"/>
    <property type="match status" value="1"/>
</dbReference>
<dbReference type="CDD" id="cd14728">
    <property type="entry name" value="Ere-like"/>
    <property type="match status" value="1"/>
</dbReference>
<keyword evidence="2" id="KW-1185">Reference proteome</keyword>
<dbReference type="SUPFAM" id="SSF159501">
    <property type="entry name" value="EreA/ChaN-like"/>
    <property type="match status" value="1"/>
</dbReference>
<dbReference type="RefSeq" id="WP_245910279.1">
    <property type="nucleotide sequence ID" value="NZ_OBEG01000004.1"/>
</dbReference>
<dbReference type="InterPro" id="IPR052036">
    <property type="entry name" value="Hydrolase/PRTase-associated"/>
</dbReference>
<dbReference type="InterPro" id="IPR007815">
    <property type="entry name" value="Emycin_Estase"/>
</dbReference>
<dbReference type="GO" id="GO:0046677">
    <property type="term" value="P:response to antibiotic"/>
    <property type="evidence" value="ECO:0007669"/>
    <property type="project" value="InterPro"/>
</dbReference>
<dbReference type="AlphaFoldDB" id="A0A285LVD4"/>
<dbReference type="Gene3D" id="1.20.1440.30">
    <property type="entry name" value="Biosynthetic Protein domain"/>
    <property type="match status" value="1"/>
</dbReference>
<organism evidence="1 2">
    <name type="scientific">Nocardia amikacinitolerans</name>
    <dbReference type="NCBI Taxonomy" id="756689"/>
    <lineage>
        <taxon>Bacteria</taxon>
        <taxon>Bacillati</taxon>
        <taxon>Actinomycetota</taxon>
        <taxon>Actinomycetes</taxon>
        <taxon>Mycobacteriales</taxon>
        <taxon>Nocardiaceae</taxon>
        <taxon>Nocardia</taxon>
    </lineage>
</organism>
<dbReference type="EMBL" id="OBEG01000004">
    <property type="protein sequence ID" value="SNY87626.1"/>
    <property type="molecule type" value="Genomic_DNA"/>
</dbReference>